<evidence type="ECO:0000313" key="4">
    <source>
        <dbReference type="Proteomes" id="UP000806542"/>
    </source>
</evidence>
<evidence type="ECO:0000256" key="1">
    <source>
        <dbReference type="SAM" id="SignalP"/>
    </source>
</evidence>
<feature type="signal peptide" evidence="1">
    <location>
        <begin position="1"/>
        <end position="25"/>
    </location>
</feature>
<dbReference type="Gene3D" id="3.30.457.10">
    <property type="entry name" value="Copper amine oxidase-like, N-terminal domain"/>
    <property type="match status" value="1"/>
</dbReference>
<dbReference type="AlphaFoldDB" id="A0A9D5M5K3"/>
<feature type="domain" description="Copper amine oxidase-like N-terminal" evidence="2">
    <location>
        <begin position="33"/>
        <end position="148"/>
    </location>
</feature>
<evidence type="ECO:0000313" key="3">
    <source>
        <dbReference type="EMBL" id="MBE5041114.1"/>
    </source>
</evidence>
<dbReference type="SUPFAM" id="SSF55383">
    <property type="entry name" value="Copper amine oxidase, domain N"/>
    <property type="match status" value="1"/>
</dbReference>
<name>A0A9D5M5K3_9FIRM</name>
<organism evidence="3 4">
    <name type="scientific">Ructibacterium gallinarum</name>
    <dbReference type="NCBI Taxonomy" id="2779355"/>
    <lineage>
        <taxon>Bacteria</taxon>
        <taxon>Bacillati</taxon>
        <taxon>Bacillota</taxon>
        <taxon>Clostridia</taxon>
        <taxon>Eubacteriales</taxon>
        <taxon>Oscillospiraceae</taxon>
        <taxon>Ructibacterium</taxon>
    </lineage>
</organism>
<reference evidence="3" key="1">
    <citation type="submission" date="2020-10" db="EMBL/GenBank/DDBJ databases">
        <title>ChiBAC.</title>
        <authorList>
            <person name="Zenner C."/>
            <person name="Hitch T.C.A."/>
            <person name="Clavel T."/>
        </authorList>
    </citation>
    <scope>NUCLEOTIDE SEQUENCE</scope>
    <source>
        <strain evidence="3">DSM 107454</strain>
    </source>
</reference>
<protein>
    <submittedName>
        <fullName evidence="3">Copper amine oxidase N-terminal domain-containing protein</fullName>
    </submittedName>
</protein>
<accession>A0A9D5M5K3</accession>
<dbReference type="EMBL" id="JADCKB010000035">
    <property type="protein sequence ID" value="MBE5041114.1"/>
    <property type="molecule type" value="Genomic_DNA"/>
</dbReference>
<evidence type="ECO:0000259" key="2">
    <source>
        <dbReference type="Pfam" id="PF07833"/>
    </source>
</evidence>
<proteinExistence type="predicted"/>
<dbReference type="Proteomes" id="UP000806542">
    <property type="component" value="Unassembled WGS sequence"/>
</dbReference>
<dbReference type="InterPro" id="IPR012854">
    <property type="entry name" value="Cu_amine_oxidase-like_N"/>
</dbReference>
<feature type="chain" id="PRO_5039526393" evidence="1">
    <location>
        <begin position="26"/>
        <end position="290"/>
    </location>
</feature>
<dbReference type="RefSeq" id="WP_226393651.1">
    <property type="nucleotide sequence ID" value="NZ_JADCKB010000035.1"/>
</dbReference>
<comment type="caution">
    <text evidence="3">The sequence shown here is derived from an EMBL/GenBank/DDBJ whole genome shotgun (WGS) entry which is preliminary data.</text>
</comment>
<dbReference type="InterPro" id="IPR036582">
    <property type="entry name" value="Mao_N_sf"/>
</dbReference>
<dbReference type="Pfam" id="PF07833">
    <property type="entry name" value="Cu_amine_oxidN1"/>
    <property type="match status" value="1"/>
</dbReference>
<keyword evidence="4" id="KW-1185">Reference proteome</keyword>
<gene>
    <name evidence="3" type="ORF">INF28_11670</name>
</gene>
<sequence>MKNIKRVLAVFLCAASVSVMLPAFAEENKVVVGEKLEFAPGSEPVIVDDRLMLPLRAVSEALDATVYWFDDDKRIQIVLYDSLLSLQIGNNVMGRYTITGGKAEAVDTIEMDVPAMIQNDRTYVPVRAISEAFSADVKWDNVNRTATIVPMKRDKNELTVAEIGAQDEGVLCAAYGVIGRDNETGIFYLRSLQKNSFGEYDKMSFCTPVKTSSSDDTAYGDYISQYWLEQFETENPSGTVVYFTGITSRIDGQLYLVINKTTTSIRSLGYYDVYMKSLGMSFEPYETVVS</sequence>
<keyword evidence="1" id="KW-0732">Signal</keyword>